<feature type="domain" description="NUMOD4" evidence="1">
    <location>
        <begin position="21"/>
        <end position="56"/>
    </location>
</feature>
<reference evidence="2 3" key="1">
    <citation type="submission" date="2017-07" db="EMBL/GenBank/DDBJ databases">
        <title>Flavobacterium cyanobacteriorum sp. nov., isolated from cyanobacterial aggregates in a eutrophic lake.</title>
        <authorList>
            <person name="Cai H."/>
        </authorList>
    </citation>
    <scope>NUCLEOTIDE SEQUENCE [LARGE SCALE GENOMIC DNA]</scope>
    <source>
        <strain evidence="2 3">TH167</strain>
    </source>
</reference>
<organism evidence="2 3">
    <name type="scientific">Flavobacterium aurantiibacter</name>
    <dbReference type="NCBI Taxonomy" id="2023067"/>
    <lineage>
        <taxon>Bacteria</taxon>
        <taxon>Pseudomonadati</taxon>
        <taxon>Bacteroidota</taxon>
        <taxon>Flavobacteriia</taxon>
        <taxon>Flavobacteriales</taxon>
        <taxon>Flavobacteriaceae</taxon>
        <taxon>Flavobacterium</taxon>
    </lineage>
</organism>
<dbReference type="OrthoDB" id="6631788at2"/>
<dbReference type="EMBL" id="NOXX01000179">
    <property type="protein sequence ID" value="OYQ45573.1"/>
    <property type="molecule type" value="Genomic_DNA"/>
</dbReference>
<evidence type="ECO:0000313" key="2">
    <source>
        <dbReference type="EMBL" id="OYQ45573.1"/>
    </source>
</evidence>
<name>A0A255ZVR9_9FLAO</name>
<dbReference type="InterPro" id="IPR044925">
    <property type="entry name" value="His-Me_finger_sf"/>
</dbReference>
<sequence>MRYRRLSGEEFREIFLGHKTRVRYAVSNFGRILSFSREMTDGKILKGGERDGYRVLPVKVNDDVSPKSKVFFVGKLVAEAFLERPSEDHTYVLHLDYKRANDRLENLKFATYQEMLDHGNKSPHVQEARRKLIQHNIKSDGRKLTVANVVKLKKILADPNRKIKLRALARQFNISEMQLFRIKKGENWGHIKI</sequence>
<comment type="caution">
    <text evidence="2">The sequence shown here is derived from an EMBL/GenBank/DDBJ whole genome shotgun (WGS) entry which is preliminary data.</text>
</comment>
<dbReference type="AlphaFoldDB" id="A0A255ZVR9"/>
<dbReference type="Pfam" id="PF07463">
    <property type="entry name" value="NUMOD4"/>
    <property type="match status" value="1"/>
</dbReference>
<protein>
    <recommendedName>
        <fullName evidence="1">NUMOD4 domain-containing protein</fullName>
    </recommendedName>
</protein>
<evidence type="ECO:0000259" key="1">
    <source>
        <dbReference type="Pfam" id="PF07463"/>
    </source>
</evidence>
<dbReference type="Gene3D" id="3.90.75.20">
    <property type="match status" value="1"/>
</dbReference>
<dbReference type="SUPFAM" id="SSF54060">
    <property type="entry name" value="His-Me finger endonucleases"/>
    <property type="match status" value="1"/>
</dbReference>
<gene>
    <name evidence="2" type="ORF">CHX27_05790</name>
</gene>
<dbReference type="InterPro" id="IPR010902">
    <property type="entry name" value="NUMOD4"/>
</dbReference>
<proteinExistence type="predicted"/>
<evidence type="ECO:0000313" key="3">
    <source>
        <dbReference type="Proteomes" id="UP000216035"/>
    </source>
</evidence>
<keyword evidence="3" id="KW-1185">Reference proteome</keyword>
<dbReference type="GO" id="GO:0016788">
    <property type="term" value="F:hydrolase activity, acting on ester bonds"/>
    <property type="evidence" value="ECO:0007669"/>
    <property type="project" value="InterPro"/>
</dbReference>
<dbReference type="Proteomes" id="UP000216035">
    <property type="component" value="Unassembled WGS sequence"/>
</dbReference>
<accession>A0A255ZVR9</accession>
<dbReference type="RefSeq" id="WP_094485816.1">
    <property type="nucleotide sequence ID" value="NZ_NOXX01000179.1"/>
</dbReference>